<evidence type="ECO:0000313" key="2">
    <source>
        <dbReference type="EMBL" id="RAL45338.1"/>
    </source>
</evidence>
<keyword evidence="3" id="KW-1185">Reference proteome</keyword>
<accession>A0A328DL24</accession>
<dbReference type="Proteomes" id="UP000249390">
    <property type="component" value="Unassembled WGS sequence"/>
</dbReference>
<feature type="region of interest" description="Disordered" evidence="1">
    <location>
        <begin position="28"/>
        <end position="48"/>
    </location>
</feature>
<organism evidence="2 3">
    <name type="scientific">Cuscuta australis</name>
    <dbReference type="NCBI Taxonomy" id="267555"/>
    <lineage>
        <taxon>Eukaryota</taxon>
        <taxon>Viridiplantae</taxon>
        <taxon>Streptophyta</taxon>
        <taxon>Embryophyta</taxon>
        <taxon>Tracheophyta</taxon>
        <taxon>Spermatophyta</taxon>
        <taxon>Magnoliopsida</taxon>
        <taxon>eudicotyledons</taxon>
        <taxon>Gunneridae</taxon>
        <taxon>Pentapetalae</taxon>
        <taxon>asterids</taxon>
        <taxon>lamiids</taxon>
        <taxon>Solanales</taxon>
        <taxon>Convolvulaceae</taxon>
        <taxon>Cuscuteae</taxon>
        <taxon>Cuscuta</taxon>
        <taxon>Cuscuta subgen. Grammica</taxon>
        <taxon>Cuscuta sect. Cleistogrammica</taxon>
    </lineage>
</organism>
<dbReference type="EMBL" id="NQVE01000135">
    <property type="protein sequence ID" value="RAL45338.1"/>
    <property type="molecule type" value="Genomic_DNA"/>
</dbReference>
<evidence type="ECO:0000313" key="3">
    <source>
        <dbReference type="Proteomes" id="UP000249390"/>
    </source>
</evidence>
<protein>
    <submittedName>
        <fullName evidence="2">Uncharacterized protein</fullName>
    </submittedName>
</protein>
<feature type="compositionally biased region" description="Low complexity" evidence="1">
    <location>
        <begin position="32"/>
        <end position="41"/>
    </location>
</feature>
<name>A0A328DL24_9ASTE</name>
<reference evidence="2 3" key="1">
    <citation type="submission" date="2018-06" db="EMBL/GenBank/DDBJ databases">
        <title>The Genome of Cuscuta australis (Dodder) Provides Insight into the Evolution of Plant Parasitism.</title>
        <authorList>
            <person name="Liu H."/>
        </authorList>
    </citation>
    <scope>NUCLEOTIDE SEQUENCE [LARGE SCALE GENOMIC DNA]</scope>
    <source>
        <strain evidence="3">cv. Yunnan</strain>
        <tissue evidence="2">Vines</tissue>
    </source>
</reference>
<comment type="caution">
    <text evidence="2">The sequence shown here is derived from an EMBL/GenBank/DDBJ whole genome shotgun (WGS) entry which is preliminary data.</text>
</comment>
<gene>
    <name evidence="2" type="ORF">DM860_014748</name>
</gene>
<evidence type="ECO:0000256" key="1">
    <source>
        <dbReference type="SAM" id="MobiDB-lite"/>
    </source>
</evidence>
<proteinExistence type="predicted"/>
<dbReference type="AlphaFoldDB" id="A0A328DL24"/>
<sequence>MRVSFQSYFHWSGLPFPRAEAEHMTCLRKSPGGRPARGGPRMTDPAGAERVPLSGWSSMILCSFLLWSRQVGLSEVGLGRLSIGLDTPIPGYPS</sequence>